<comment type="cofactor">
    <cofactor evidence="2 14">
        <name>[4Fe-4S] cluster</name>
        <dbReference type="ChEBI" id="CHEBI:49883"/>
    </cofactor>
</comment>
<dbReference type="SMART" id="SM00928">
    <property type="entry name" value="NADH_4Fe-4S"/>
    <property type="match status" value="1"/>
</dbReference>
<dbReference type="NCBIfam" id="NF010120">
    <property type="entry name" value="PRK13596.1"/>
    <property type="match status" value="1"/>
</dbReference>
<keyword evidence="10 14" id="KW-0408">Iron</keyword>
<keyword evidence="8 14" id="KW-0479">Metal-binding</keyword>
<dbReference type="Gene3D" id="6.10.250.1450">
    <property type="match status" value="1"/>
</dbReference>
<evidence type="ECO:0000256" key="13">
    <source>
        <dbReference type="ARBA" id="ARBA00047712"/>
    </source>
</evidence>
<evidence type="ECO:0000256" key="14">
    <source>
        <dbReference type="RuleBase" id="RU364066"/>
    </source>
</evidence>
<evidence type="ECO:0000256" key="12">
    <source>
        <dbReference type="ARBA" id="ARBA00023027"/>
    </source>
</evidence>
<dbReference type="Gene3D" id="3.40.50.11540">
    <property type="entry name" value="NADH-ubiquinone oxidoreductase 51kDa subunit"/>
    <property type="match status" value="1"/>
</dbReference>
<dbReference type="Pfam" id="PF10589">
    <property type="entry name" value="NADH_4Fe-4S"/>
    <property type="match status" value="1"/>
</dbReference>
<comment type="function">
    <text evidence="14">NDH-1 shuttles electrons from NADH, via FMN and iron-sulfur (Fe-S) centers, to quinones in the respiratory chain.</text>
</comment>
<comment type="catalytic activity">
    <reaction evidence="13 14">
        <text>a quinone + NADH + 5 H(+)(in) = a quinol + NAD(+) + 4 H(+)(out)</text>
        <dbReference type="Rhea" id="RHEA:57888"/>
        <dbReference type="ChEBI" id="CHEBI:15378"/>
        <dbReference type="ChEBI" id="CHEBI:24646"/>
        <dbReference type="ChEBI" id="CHEBI:57540"/>
        <dbReference type="ChEBI" id="CHEBI:57945"/>
        <dbReference type="ChEBI" id="CHEBI:132124"/>
    </reaction>
</comment>
<dbReference type="FunFam" id="1.20.1440.230:FF:000001">
    <property type="entry name" value="Mitochondrial NADH dehydrogenase flavoprotein 1"/>
    <property type="match status" value="1"/>
</dbReference>
<dbReference type="SUPFAM" id="SSF140490">
    <property type="entry name" value="Nqo1C-terminal domain-like"/>
    <property type="match status" value="1"/>
</dbReference>
<keyword evidence="7 14" id="KW-0874">Quinone</keyword>
<dbReference type="GO" id="GO:0003954">
    <property type="term" value="F:NADH dehydrogenase activity"/>
    <property type="evidence" value="ECO:0007669"/>
    <property type="project" value="TreeGrafter"/>
</dbReference>
<evidence type="ECO:0000256" key="9">
    <source>
        <dbReference type="ARBA" id="ARBA00022967"/>
    </source>
</evidence>
<evidence type="ECO:0000256" key="5">
    <source>
        <dbReference type="ARBA" id="ARBA00022630"/>
    </source>
</evidence>
<comment type="cofactor">
    <cofactor evidence="1 14">
        <name>FMN</name>
        <dbReference type="ChEBI" id="CHEBI:58210"/>
    </cofactor>
</comment>
<keyword evidence="9" id="KW-1278">Translocase</keyword>
<dbReference type="InterPro" id="IPR011537">
    <property type="entry name" value="NADH-UbQ_OxRdtase_suF"/>
</dbReference>
<dbReference type="InterPro" id="IPR019554">
    <property type="entry name" value="Soluble_ligand-bd"/>
</dbReference>
<dbReference type="FunFam" id="3.10.20.600:FF:000003">
    <property type="entry name" value="NADH-quinone oxidoreductase subunit F"/>
    <property type="match status" value="1"/>
</dbReference>
<dbReference type="PANTHER" id="PTHR11780">
    <property type="entry name" value="NADH-UBIQUINONE OXIDOREDUCTASE FLAVOPROTEIN 1 NDUFV1"/>
    <property type="match status" value="1"/>
</dbReference>
<gene>
    <name evidence="16" type="ORF">TPSD3_12320</name>
</gene>
<organism evidence="16 17">
    <name type="scientific">Thioflexithrix psekupsensis</name>
    <dbReference type="NCBI Taxonomy" id="1570016"/>
    <lineage>
        <taxon>Bacteria</taxon>
        <taxon>Pseudomonadati</taxon>
        <taxon>Pseudomonadota</taxon>
        <taxon>Gammaproteobacteria</taxon>
        <taxon>Thiotrichales</taxon>
        <taxon>Thioflexithrix</taxon>
    </lineage>
</organism>
<dbReference type="GO" id="GO:0045333">
    <property type="term" value="P:cellular respiration"/>
    <property type="evidence" value="ECO:0007669"/>
    <property type="project" value="TreeGrafter"/>
</dbReference>
<evidence type="ECO:0000256" key="8">
    <source>
        <dbReference type="ARBA" id="ARBA00022723"/>
    </source>
</evidence>
<dbReference type="InterPro" id="IPR011538">
    <property type="entry name" value="Nuo51_FMN-bd"/>
</dbReference>
<sequence length="431" mass="47009">MANEVCFQFRAKNLDKSWTLPVYEQELGGYQVLRRILTEKTPPEDIIAQLKTSALRGRGGAGFSTGMKWSFMPKTDIQKYVVCNSDEGEPGTFKDRDILRYNPHAVIEGMAIAGYVLKATVGYNYIRGEFDEPINRFEAALEEAYAAGLLGKNILGSGVDFDLHTHYGAGAYICGEETALLESIEGKKGQPRFKPPFPASFGLYGKPTTINNTETFASVPSILSQGGDWFLGLGKPNNGGSKIFAVSGHVNNPGTFEVPLGTPFAQLLDMAGGVRKGHTLKAVIPGGSSVPVLRGDVMMGVDMDYDSIAKAGSMLGSGAVIVMDETTCMVKVLARLSHFYYEESCGQCTPCREGTGWLSRVLHRIIHGHGQLEDLDLLSDVSDKIMGRTICALGDAAAMPVISFVREFREEFEYFIRHKRSMVADGITTRN</sequence>
<protein>
    <recommendedName>
        <fullName evidence="14">NADH-quinone oxidoreductase subunit F</fullName>
        <ecNumber evidence="14">7.1.1.-</ecNumber>
    </recommendedName>
</protein>
<dbReference type="AlphaFoldDB" id="A0A251X5I3"/>
<dbReference type="GO" id="GO:0051539">
    <property type="term" value="F:4 iron, 4 sulfur cluster binding"/>
    <property type="evidence" value="ECO:0007669"/>
    <property type="project" value="UniProtKB-UniRule"/>
</dbReference>
<evidence type="ECO:0000256" key="7">
    <source>
        <dbReference type="ARBA" id="ARBA00022719"/>
    </source>
</evidence>
<dbReference type="NCBIfam" id="TIGR01959">
    <property type="entry name" value="nuoF_fam"/>
    <property type="match status" value="1"/>
</dbReference>
<accession>A0A251X5I3</accession>
<evidence type="ECO:0000259" key="15">
    <source>
        <dbReference type="SMART" id="SM00928"/>
    </source>
</evidence>
<evidence type="ECO:0000313" key="17">
    <source>
        <dbReference type="Proteomes" id="UP000194798"/>
    </source>
</evidence>
<dbReference type="PROSITE" id="PS00645">
    <property type="entry name" value="COMPLEX1_51K_2"/>
    <property type="match status" value="1"/>
</dbReference>
<evidence type="ECO:0000256" key="4">
    <source>
        <dbReference type="ARBA" id="ARBA00022485"/>
    </source>
</evidence>
<keyword evidence="11 14" id="KW-0411">Iron-sulfur</keyword>
<dbReference type="FunFam" id="3.40.50.11540:FF:000001">
    <property type="entry name" value="NADH dehydrogenase [ubiquinone] flavoprotein 1, mitochondrial"/>
    <property type="match status" value="1"/>
</dbReference>
<proteinExistence type="inferred from homology"/>
<keyword evidence="6 14" id="KW-0288">FMN</keyword>
<evidence type="ECO:0000256" key="1">
    <source>
        <dbReference type="ARBA" id="ARBA00001917"/>
    </source>
</evidence>
<comment type="similarity">
    <text evidence="3 14">Belongs to the complex I 51 kDa subunit family.</text>
</comment>
<dbReference type="OrthoDB" id="9805533at2"/>
<evidence type="ECO:0000256" key="2">
    <source>
        <dbReference type="ARBA" id="ARBA00001966"/>
    </source>
</evidence>
<dbReference type="Pfam" id="PF01512">
    <property type="entry name" value="Complex1_51K"/>
    <property type="match status" value="1"/>
</dbReference>
<dbReference type="InterPro" id="IPR050837">
    <property type="entry name" value="ComplexI_51kDa_subunit"/>
</dbReference>
<dbReference type="GO" id="GO:0051287">
    <property type="term" value="F:NAD binding"/>
    <property type="evidence" value="ECO:0007669"/>
    <property type="project" value="UniProtKB-UniRule"/>
</dbReference>
<dbReference type="SUPFAM" id="SSF142984">
    <property type="entry name" value="Nqo1 middle domain-like"/>
    <property type="match status" value="1"/>
</dbReference>
<dbReference type="Pfam" id="PF10531">
    <property type="entry name" value="SLBB"/>
    <property type="match status" value="1"/>
</dbReference>
<keyword evidence="17" id="KW-1185">Reference proteome</keyword>
<dbReference type="GO" id="GO:0010181">
    <property type="term" value="F:FMN binding"/>
    <property type="evidence" value="ECO:0007669"/>
    <property type="project" value="InterPro"/>
</dbReference>
<evidence type="ECO:0000256" key="11">
    <source>
        <dbReference type="ARBA" id="ARBA00023014"/>
    </source>
</evidence>
<dbReference type="SUPFAM" id="SSF142019">
    <property type="entry name" value="Nqo1 FMN-binding domain-like"/>
    <property type="match status" value="1"/>
</dbReference>
<dbReference type="InterPro" id="IPR001949">
    <property type="entry name" value="NADH-UbQ_OxRdtase_51kDa_CS"/>
</dbReference>
<dbReference type="GO" id="GO:0008137">
    <property type="term" value="F:NADH dehydrogenase (ubiquinone) activity"/>
    <property type="evidence" value="ECO:0007669"/>
    <property type="project" value="InterPro"/>
</dbReference>
<dbReference type="Gene3D" id="3.10.20.600">
    <property type="match status" value="1"/>
</dbReference>
<dbReference type="PROSITE" id="PS00644">
    <property type="entry name" value="COMPLEX1_51K_1"/>
    <property type="match status" value="1"/>
</dbReference>
<dbReference type="InterPro" id="IPR037207">
    <property type="entry name" value="Nuop51_4Fe4S-bd_sf"/>
</dbReference>
<evidence type="ECO:0000313" key="16">
    <source>
        <dbReference type="EMBL" id="OUD12918.1"/>
    </source>
</evidence>
<dbReference type="InterPro" id="IPR019575">
    <property type="entry name" value="Nuop51_4Fe4S-bd"/>
</dbReference>
<dbReference type="Gene3D" id="1.20.1440.230">
    <property type="entry name" value="NADH-ubiquinone oxidoreductase 51kDa subunit, iron-sulphur binding domain"/>
    <property type="match status" value="1"/>
</dbReference>
<keyword evidence="4 14" id="KW-0004">4Fe-4S</keyword>
<keyword evidence="12 14" id="KW-0520">NAD</keyword>
<dbReference type="RefSeq" id="WP_086488859.1">
    <property type="nucleotide sequence ID" value="NZ_MSLT01000019.1"/>
</dbReference>
<dbReference type="PANTHER" id="PTHR11780:SF10">
    <property type="entry name" value="NADH DEHYDROGENASE [UBIQUINONE] FLAVOPROTEIN 1, MITOCHONDRIAL"/>
    <property type="match status" value="1"/>
</dbReference>
<evidence type="ECO:0000256" key="6">
    <source>
        <dbReference type="ARBA" id="ARBA00022643"/>
    </source>
</evidence>
<evidence type="ECO:0000256" key="10">
    <source>
        <dbReference type="ARBA" id="ARBA00023004"/>
    </source>
</evidence>
<reference evidence="16 17" key="1">
    <citation type="submission" date="2016-12" db="EMBL/GenBank/DDBJ databases">
        <title>Thioflexothrix psekupsii D3 genome sequencing and assembly.</title>
        <authorList>
            <person name="Fomenkov A."/>
            <person name="Vincze T."/>
            <person name="Grabovich M."/>
            <person name="Anton B.P."/>
            <person name="Dubinina G."/>
            <person name="Orlova M."/>
            <person name="Belousova E."/>
            <person name="Roberts R.J."/>
        </authorList>
    </citation>
    <scope>NUCLEOTIDE SEQUENCE [LARGE SCALE GENOMIC DNA]</scope>
    <source>
        <strain evidence="16">D3</strain>
    </source>
</reference>
<keyword evidence="5 14" id="KW-0285">Flavoprotein</keyword>
<name>A0A251X5I3_9GAMM</name>
<dbReference type="GO" id="GO:0048038">
    <property type="term" value="F:quinone binding"/>
    <property type="evidence" value="ECO:0007669"/>
    <property type="project" value="UniProtKB-KW"/>
</dbReference>
<dbReference type="InterPro" id="IPR037225">
    <property type="entry name" value="Nuo51_FMN-bd_sf"/>
</dbReference>
<dbReference type="GO" id="GO:0046872">
    <property type="term" value="F:metal ion binding"/>
    <property type="evidence" value="ECO:0007669"/>
    <property type="project" value="UniProtKB-KW"/>
</dbReference>
<evidence type="ECO:0000256" key="3">
    <source>
        <dbReference type="ARBA" id="ARBA00007523"/>
    </source>
</evidence>
<comment type="caution">
    <text evidence="16">The sequence shown here is derived from an EMBL/GenBank/DDBJ whole genome shotgun (WGS) entry which is preliminary data.</text>
</comment>
<feature type="domain" description="NADH-ubiquinone oxidoreductase 51kDa subunit iron-sulphur binding" evidence="15">
    <location>
        <begin position="330"/>
        <end position="375"/>
    </location>
</feature>
<dbReference type="EMBL" id="MSLT01000019">
    <property type="protein sequence ID" value="OUD12918.1"/>
    <property type="molecule type" value="Genomic_DNA"/>
</dbReference>
<dbReference type="Proteomes" id="UP000194798">
    <property type="component" value="Unassembled WGS sequence"/>
</dbReference>
<dbReference type="EC" id="7.1.1.-" evidence="14"/>